<name>W7A4R0_9APIC</name>
<gene>
    <name evidence="2" type="ORF">C922_05542</name>
</gene>
<accession>W7A4R0</accession>
<feature type="compositionally biased region" description="Polar residues" evidence="1">
    <location>
        <begin position="1"/>
        <end position="17"/>
    </location>
</feature>
<proteinExistence type="predicted"/>
<evidence type="ECO:0000313" key="2">
    <source>
        <dbReference type="EMBL" id="EUD64079.1"/>
    </source>
</evidence>
<dbReference type="RefSeq" id="XP_008819335.1">
    <property type="nucleotide sequence ID" value="XM_008821113.1"/>
</dbReference>
<sequence length="59" mass="7083">MKENSQGEYQHNSNSNFGGRKDRIENYPPIQKFPSPTTTQRFEEQQQQNNPDLEQREER</sequence>
<protein>
    <submittedName>
        <fullName evidence="2">Uncharacterized protein</fullName>
    </submittedName>
</protein>
<evidence type="ECO:0000313" key="3">
    <source>
        <dbReference type="Proteomes" id="UP000030640"/>
    </source>
</evidence>
<dbReference type="GeneID" id="20040816"/>
<dbReference type="EMBL" id="KI965552">
    <property type="protein sequence ID" value="EUD64079.1"/>
    <property type="molecule type" value="Genomic_DNA"/>
</dbReference>
<organism evidence="2 3">
    <name type="scientific">Plasmodium inui San Antonio 1</name>
    <dbReference type="NCBI Taxonomy" id="1237626"/>
    <lineage>
        <taxon>Eukaryota</taxon>
        <taxon>Sar</taxon>
        <taxon>Alveolata</taxon>
        <taxon>Apicomplexa</taxon>
        <taxon>Aconoidasida</taxon>
        <taxon>Haemosporida</taxon>
        <taxon>Plasmodiidae</taxon>
        <taxon>Plasmodium</taxon>
        <taxon>Plasmodium (Plasmodium)</taxon>
    </lineage>
</organism>
<feature type="region of interest" description="Disordered" evidence="1">
    <location>
        <begin position="1"/>
        <end position="59"/>
    </location>
</feature>
<reference evidence="2 3" key="1">
    <citation type="submission" date="2013-02" db="EMBL/GenBank/DDBJ databases">
        <title>The Genome Sequence of Plasmodium inui San Antonio 1.</title>
        <authorList>
            <consortium name="The Broad Institute Genome Sequencing Platform"/>
            <consortium name="The Broad Institute Genome Sequencing Center for Infectious Disease"/>
            <person name="Neafsey D."/>
            <person name="Cheeseman I."/>
            <person name="Volkman S."/>
            <person name="Adams J."/>
            <person name="Walker B."/>
            <person name="Young S.K."/>
            <person name="Zeng Q."/>
            <person name="Gargeya S."/>
            <person name="Fitzgerald M."/>
            <person name="Haas B."/>
            <person name="Abouelleil A."/>
            <person name="Alvarado L."/>
            <person name="Arachchi H.M."/>
            <person name="Berlin A.M."/>
            <person name="Chapman S.B."/>
            <person name="Dewar J."/>
            <person name="Goldberg J."/>
            <person name="Griggs A."/>
            <person name="Gujja S."/>
            <person name="Hansen M."/>
            <person name="Howarth C."/>
            <person name="Imamovic A."/>
            <person name="Larimer J."/>
            <person name="McCowan C."/>
            <person name="Murphy C."/>
            <person name="Neiman D."/>
            <person name="Pearson M."/>
            <person name="Priest M."/>
            <person name="Roberts A."/>
            <person name="Saif S."/>
            <person name="Shea T."/>
            <person name="Sisk P."/>
            <person name="Sykes S."/>
            <person name="Wortman J."/>
            <person name="Nusbaum C."/>
            <person name="Birren B."/>
        </authorList>
    </citation>
    <scope>NUCLEOTIDE SEQUENCE [LARGE SCALE GENOMIC DNA]</scope>
    <source>
        <strain evidence="2 3">San Antonio 1</strain>
    </source>
</reference>
<dbReference type="Proteomes" id="UP000030640">
    <property type="component" value="Unassembled WGS sequence"/>
</dbReference>
<keyword evidence="3" id="KW-1185">Reference proteome</keyword>
<evidence type="ECO:0000256" key="1">
    <source>
        <dbReference type="SAM" id="MobiDB-lite"/>
    </source>
</evidence>
<dbReference type="VEuPathDB" id="PlasmoDB:C922_05542"/>
<dbReference type="AlphaFoldDB" id="W7A4R0"/>